<dbReference type="Proteomes" id="UP000726105">
    <property type="component" value="Unassembled WGS sequence"/>
</dbReference>
<accession>A0A934X4T1</accession>
<evidence type="ECO:0000313" key="6">
    <source>
        <dbReference type="Proteomes" id="UP000726105"/>
    </source>
</evidence>
<name>A0A934X4T1_9MICO</name>
<dbReference type="AlphaFoldDB" id="A0A934X4T1"/>
<dbReference type="Proteomes" id="UP000886632">
    <property type="component" value="Unassembled WGS sequence"/>
</dbReference>
<reference evidence="5 6" key="1">
    <citation type="submission" date="2020-10" db="EMBL/GenBank/DDBJ databases">
        <title>Connecting structure to function with the recovery of over 1000 high-quality activated sludge metagenome-assembled genomes encoding full-length rRNA genes using long-read sequencing.</title>
        <authorList>
            <person name="Singleton C.M."/>
            <person name="Petriglieri F."/>
            <person name="Kristensen J.M."/>
            <person name="Kirkegaard R.H."/>
            <person name="Michaelsen T.Y."/>
            <person name="Andersen M.H."/>
            <person name="Karst S.M."/>
            <person name="Dueholm M.S."/>
            <person name="Nielsen P.H."/>
            <person name="Albertsen M."/>
        </authorList>
    </citation>
    <scope>NUCLEOTIDE SEQUENCE [LARGE SCALE GENOMIC DNA]</scope>
    <source>
        <strain evidence="2">AalE_18-Q3-R2-46_BAT3C.188</strain>
        <strain evidence="3">Ega_18-Q3-R5-49_MAXAC.001</strain>
        <strain evidence="4">Ribe_18-Q3-R11-54_MAXAC.001</strain>
    </source>
</reference>
<evidence type="ECO:0000259" key="1">
    <source>
        <dbReference type="Pfam" id="PF00582"/>
    </source>
</evidence>
<evidence type="ECO:0000313" key="5">
    <source>
        <dbReference type="Proteomes" id="UP000718281"/>
    </source>
</evidence>
<dbReference type="SUPFAM" id="SSF52402">
    <property type="entry name" value="Adenine nucleotide alpha hydrolases-like"/>
    <property type="match status" value="1"/>
</dbReference>
<dbReference type="Pfam" id="PF00582">
    <property type="entry name" value="Usp"/>
    <property type="match status" value="1"/>
</dbReference>
<organism evidence="2 5">
    <name type="scientific">Candidatus Phosphoribacter hodrii</name>
    <dbReference type="NCBI Taxonomy" id="2953743"/>
    <lineage>
        <taxon>Bacteria</taxon>
        <taxon>Bacillati</taxon>
        <taxon>Actinomycetota</taxon>
        <taxon>Actinomycetes</taxon>
        <taxon>Micrococcales</taxon>
        <taxon>Dermatophilaceae</taxon>
        <taxon>Candidatus Phosphoribacter</taxon>
    </lineage>
</organism>
<dbReference type="EMBL" id="JADJIB010000002">
    <property type="protein sequence ID" value="MBK7272814.1"/>
    <property type="molecule type" value="Genomic_DNA"/>
</dbReference>
<proteinExistence type="predicted"/>
<gene>
    <name evidence="2" type="ORF">IPF40_05215</name>
    <name evidence="3" type="ORF">IPI13_06445</name>
    <name evidence="4" type="ORF">IPP00_12830</name>
</gene>
<dbReference type="EMBL" id="JADKGK010000022">
    <property type="protein sequence ID" value="MBL0004821.1"/>
    <property type="molecule type" value="Genomic_DNA"/>
</dbReference>
<protein>
    <submittedName>
        <fullName evidence="2">Universal stress protein</fullName>
    </submittedName>
</protein>
<dbReference type="InterPro" id="IPR006016">
    <property type="entry name" value="UspA"/>
</dbReference>
<comment type="caution">
    <text evidence="2">The sequence shown here is derived from an EMBL/GenBank/DDBJ whole genome shotgun (WGS) entry which is preliminary data.</text>
</comment>
<evidence type="ECO:0000313" key="3">
    <source>
        <dbReference type="EMBL" id="MBK7272814.1"/>
    </source>
</evidence>
<dbReference type="Gene3D" id="3.40.50.12370">
    <property type="match status" value="1"/>
</dbReference>
<sequence>MSTTRAQQGVPYTPGRSGDVVAGLLNDGRAESVAKAAVTEAVRRGARLRFVQIVEEGLSPDERAEADQATFRAAVHALRGLRGIPCRFEVVTGDPTPTLLELTRGAAALIVGTDEGTARTIARRCVAHAECPVVTVPISAA</sequence>
<dbReference type="EMBL" id="JADIXZ010000004">
    <property type="protein sequence ID" value="MBK6300460.1"/>
    <property type="molecule type" value="Genomic_DNA"/>
</dbReference>
<dbReference type="Proteomes" id="UP000718281">
    <property type="component" value="Unassembled WGS sequence"/>
</dbReference>
<evidence type="ECO:0000313" key="4">
    <source>
        <dbReference type="EMBL" id="MBL0004821.1"/>
    </source>
</evidence>
<feature type="domain" description="UspA" evidence="1">
    <location>
        <begin position="29"/>
        <end position="137"/>
    </location>
</feature>
<evidence type="ECO:0000313" key="2">
    <source>
        <dbReference type="EMBL" id="MBK6300460.1"/>
    </source>
</evidence>